<keyword evidence="1" id="KW-0812">Transmembrane</keyword>
<keyword evidence="1" id="KW-0472">Membrane</keyword>
<keyword evidence="1" id="KW-1133">Transmembrane helix</keyword>
<dbReference type="EMBL" id="DSXR01000117">
    <property type="protein sequence ID" value="HGS88204.1"/>
    <property type="molecule type" value="Genomic_DNA"/>
</dbReference>
<feature type="transmembrane region" description="Helical" evidence="1">
    <location>
        <begin position="74"/>
        <end position="92"/>
    </location>
</feature>
<sequence length="155" mass="17382">MTVWEDLVNNRVFITAILAWFLGQFLKVPIEYLTKRRWNWALWFSSGGMPSSHSSLMVATTLSIGLYYGFDSPLFALAFAVSMIVVYDAAGVRRQAGYHAQKINLLFEELFSGHPISQERLKEVLGHTPRQVIGGIVLGTLIALIVYGLWPPVNP</sequence>
<protein>
    <submittedName>
        <fullName evidence="2">Divergent PAP2 family protein</fullName>
    </submittedName>
</protein>
<name>A0A7C4Q332_9CHLR</name>
<organism evidence="2">
    <name type="scientific">Bellilinea caldifistulae</name>
    <dbReference type="NCBI Taxonomy" id="360411"/>
    <lineage>
        <taxon>Bacteria</taxon>
        <taxon>Bacillati</taxon>
        <taxon>Chloroflexota</taxon>
        <taxon>Anaerolineae</taxon>
        <taxon>Anaerolineales</taxon>
        <taxon>Anaerolineaceae</taxon>
        <taxon>Bellilinea</taxon>
    </lineage>
</organism>
<evidence type="ECO:0000313" key="2">
    <source>
        <dbReference type="EMBL" id="HGS88204.1"/>
    </source>
</evidence>
<gene>
    <name evidence="2" type="ORF">ENT17_11400</name>
</gene>
<feature type="transmembrane region" description="Helical" evidence="1">
    <location>
        <begin position="12"/>
        <end position="30"/>
    </location>
</feature>
<evidence type="ECO:0000256" key="1">
    <source>
        <dbReference type="SAM" id="Phobius"/>
    </source>
</evidence>
<dbReference type="PANTHER" id="PTHR31446:SF29">
    <property type="entry name" value="ACID PHOSPHATASE_VANADIUM-DEPENDENT HALOPEROXIDASE-RELATED PROTEIN"/>
    <property type="match status" value="1"/>
</dbReference>
<comment type="caution">
    <text evidence="2">The sequence shown here is derived from an EMBL/GenBank/DDBJ whole genome shotgun (WGS) entry which is preliminary data.</text>
</comment>
<proteinExistence type="predicted"/>
<dbReference type="Pfam" id="PF02681">
    <property type="entry name" value="DUF212"/>
    <property type="match status" value="1"/>
</dbReference>
<feature type="transmembrane region" description="Helical" evidence="1">
    <location>
        <begin position="132"/>
        <end position="150"/>
    </location>
</feature>
<dbReference type="PANTHER" id="PTHR31446">
    <property type="entry name" value="ACID PHOSPHATASE/VANADIUM-DEPENDENT HALOPEROXIDASE-RELATED PROTEIN"/>
    <property type="match status" value="1"/>
</dbReference>
<dbReference type="AlphaFoldDB" id="A0A7C4Q332"/>
<accession>A0A7C4Q332</accession>
<reference evidence="2" key="1">
    <citation type="journal article" date="2020" name="mSystems">
        <title>Genome- and Community-Level Interaction Insights into Carbon Utilization and Element Cycling Functions of Hydrothermarchaeota in Hydrothermal Sediment.</title>
        <authorList>
            <person name="Zhou Z."/>
            <person name="Liu Y."/>
            <person name="Xu W."/>
            <person name="Pan J."/>
            <person name="Luo Z.H."/>
            <person name="Li M."/>
        </authorList>
    </citation>
    <scope>NUCLEOTIDE SEQUENCE [LARGE SCALE GENOMIC DNA]</scope>
    <source>
        <strain evidence="2">SpSt-556</strain>
    </source>
</reference>
<dbReference type="InterPro" id="IPR003832">
    <property type="entry name" value="DUF212"/>
</dbReference>